<evidence type="ECO:0000313" key="1">
    <source>
        <dbReference type="EnsemblPlants" id="EMT15525"/>
    </source>
</evidence>
<name>N1QYC7_AEGTA</name>
<reference evidence="1" key="1">
    <citation type="submission" date="2015-06" db="UniProtKB">
        <authorList>
            <consortium name="EnsemblPlants"/>
        </authorList>
    </citation>
    <scope>IDENTIFICATION</scope>
</reference>
<dbReference type="AlphaFoldDB" id="N1QYC7"/>
<sequence>MSASERRRKAGDCALPYQGPGGHLCAWILTSSAPPTSTEPLPWRPSCRSSLPPSRLERQLVDMATVSEDRVGMDELDMDGVNMVRPEFACPVSLSPHL</sequence>
<dbReference type="EnsemblPlants" id="EMT15525">
    <property type="protein sequence ID" value="EMT15525"/>
    <property type="gene ID" value="F775_25147"/>
</dbReference>
<accession>N1QYC7</accession>
<organism evidence="1">
    <name type="scientific">Aegilops tauschii</name>
    <name type="common">Tausch's goatgrass</name>
    <name type="synonym">Aegilops squarrosa</name>
    <dbReference type="NCBI Taxonomy" id="37682"/>
    <lineage>
        <taxon>Eukaryota</taxon>
        <taxon>Viridiplantae</taxon>
        <taxon>Streptophyta</taxon>
        <taxon>Embryophyta</taxon>
        <taxon>Tracheophyta</taxon>
        <taxon>Spermatophyta</taxon>
        <taxon>Magnoliopsida</taxon>
        <taxon>Liliopsida</taxon>
        <taxon>Poales</taxon>
        <taxon>Poaceae</taxon>
        <taxon>BOP clade</taxon>
        <taxon>Pooideae</taxon>
        <taxon>Triticodae</taxon>
        <taxon>Triticeae</taxon>
        <taxon>Triticinae</taxon>
        <taxon>Aegilops</taxon>
    </lineage>
</organism>
<protein>
    <submittedName>
        <fullName evidence="1">Uncharacterized protein</fullName>
    </submittedName>
</protein>
<proteinExistence type="predicted"/>